<dbReference type="Gene3D" id="3.10.129.10">
    <property type="entry name" value="Hotdog Thioesterase"/>
    <property type="match status" value="1"/>
</dbReference>
<dbReference type="SUPFAM" id="SSF54637">
    <property type="entry name" value="Thioesterase/thiol ester dehydrase-isomerase"/>
    <property type="match status" value="1"/>
</dbReference>
<evidence type="ECO:0000259" key="1">
    <source>
        <dbReference type="Pfam" id="PF22636"/>
    </source>
</evidence>
<organism evidence="2 3">
    <name type="scientific">Mycolicibacterium goodii</name>
    <name type="common">Mycobacterium goodii</name>
    <dbReference type="NCBI Taxonomy" id="134601"/>
    <lineage>
        <taxon>Bacteria</taxon>
        <taxon>Bacillati</taxon>
        <taxon>Actinomycetota</taxon>
        <taxon>Actinomycetes</taxon>
        <taxon>Mycobacteriales</taxon>
        <taxon>Mycobacteriaceae</taxon>
        <taxon>Mycolicibacterium</taxon>
    </lineage>
</organism>
<dbReference type="InterPro" id="IPR054485">
    <property type="entry name" value="FlK-like_dom"/>
</dbReference>
<sequence length="128" mass="13462">MSLTQSLSRTVGEGDTAAGFGAHFPKAASTPFVLGLAEVACHNAIADELAPGEVTVGTAATIEHRLPSPVGAELTARARLVQRDGRRLQFEVEVFDGDRVCATVTHARAIVLAEKIEQRLAEQSAARG</sequence>
<evidence type="ECO:0000313" key="3">
    <source>
        <dbReference type="Proteomes" id="UP000696413"/>
    </source>
</evidence>
<gene>
    <name evidence="2" type="ORF">KL859_03365</name>
</gene>
<dbReference type="InterPro" id="IPR029069">
    <property type="entry name" value="HotDog_dom_sf"/>
</dbReference>
<comment type="caution">
    <text evidence="2">The sequence shown here is derived from an EMBL/GenBank/DDBJ whole genome shotgun (WGS) entry which is preliminary data.</text>
</comment>
<dbReference type="InterPro" id="IPR025540">
    <property type="entry name" value="FlK"/>
</dbReference>
<protein>
    <submittedName>
        <fullName evidence="2">Thioesterase</fullName>
    </submittedName>
</protein>
<dbReference type="Pfam" id="PF22636">
    <property type="entry name" value="FlK"/>
    <property type="match status" value="1"/>
</dbReference>
<accession>A0ABS6HH59</accession>
<dbReference type="Proteomes" id="UP000696413">
    <property type="component" value="Unassembled WGS sequence"/>
</dbReference>
<reference evidence="2 3" key="1">
    <citation type="submission" date="2021-05" db="EMBL/GenBank/DDBJ databases">
        <title>Draft Genome Sequences of Clinical Respiratory Isolates of Mycobacterium goodii Recovered in Ireland.</title>
        <authorList>
            <person name="Flanagan P.R."/>
            <person name="Mok S."/>
            <person name="Roycroft E."/>
            <person name="Rogers T.R."/>
            <person name="Fitzgibbon M."/>
        </authorList>
    </citation>
    <scope>NUCLEOTIDE SEQUENCE [LARGE SCALE GENOMIC DNA]</scope>
    <source>
        <strain evidence="2 3">14IE55</strain>
    </source>
</reference>
<dbReference type="PANTHER" id="PTHR36934:SF1">
    <property type="entry name" value="THIOESTERASE DOMAIN-CONTAINING PROTEIN"/>
    <property type="match status" value="1"/>
</dbReference>
<dbReference type="EMBL" id="JAHBOM010000002">
    <property type="protein sequence ID" value="MBU8821910.1"/>
    <property type="molecule type" value="Genomic_DNA"/>
</dbReference>
<evidence type="ECO:0000313" key="2">
    <source>
        <dbReference type="EMBL" id="MBU8821910.1"/>
    </source>
</evidence>
<keyword evidence="3" id="KW-1185">Reference proteome</keyword>
<dbReference type="RefSeq" id="WP_073679435.1">
    <property type="nucleotide sequence ID" value="NZ_JAHBOL010000008.1"/>
</dbReference>
<dbReference type="PANTHER" id="PTHR36934">
    <property type="entry name" value="BLR0278 PROTEIN"/>
    <property type="match status" value="1"/>
</dbReference>
<feature type="domain" description="Fluoroacetyl-CoA-specific thioesterase-like" evidence="1">
    <location>
        <begin position="11"/>
        <end position="112"/>
    </location>
</feature>
<proteinExistence type="predicted"/>
<name>A0ABS6HH59_MYCGD</name>